<dbReference type="SMART" id="SM00220">
    <property type="entry name" value="S_TKc"/>
    <property type="match status" value="1"/>
</dbReference>
<gene>
    <name evidence="7" type="ORF">A2008_12965</name>
</gene>
<feature type="region of interest" description="Disordered" evidence="5">
    <location>
        <begin position="234"/>
        <end position="259"/>
    </location>
</feature>
<dbReference type="AlphaFoldDB" id="A0A1F7WGD4"/>
<dbReference type="Proteomes" id="UP000178735">
    <property type="component" value="Unassembled WGS sequence"/>
</dbReference>
<feature type="repeat" description="TPR" evidence="3">
    <location>
        <begin position="476"/>
        <end position="509"/>
    </location>
</feature>
<feature type="repeat" description="TPR" evidence="3">
    <location>
        <begin position="680"/>
        <end position="713"/>
    </location>
</feature>
<dbReference type="Gene3D" id="1.25.40.10">
    <property type="entry name" value="Tetratricopeptide repeat domain"/>
    <property type="match status" value="5"/>
</dbReference>
<feature type="domain" description="Protein kinase" evidence="6">
    <location>
        <begin position="79"/>
        <end position="391"/>
    </location>
</feature>
<dbReference type="InterPro" id="IPR000719">
    <property type="entry name" value="Prot_kinase_dom"/>
</dbReference>
<dbReference type="PANTHER" id="PTHR44858">
    <property type="entry name" value="TETRATRICOPEPTIDE REPEAT PROTEIN 6"/>
    <property type="match status" value="1"/>
</dbReference>
<dbReference type="STRING" id="1817813.A2008_12965"/>
<dbReference type="Gene3D" id="3.30.200.20">
    <property type="entry name" value="Phosphorylase Kinase, domain 1"/>
    <property type="match status" value="1"/>
</dbReference>
<keyword evidence="4" id="KW-0067">ATP-binding</keyword>
<dbReference type="SUPFAM" id="SSF56112">
    <property type="entry name" value="Protein kinase-like (PK-like)"/>
    <property type="match status" value="1"/>
</dbReference>
<feature type="repeat" description="TPR" evidence="3">
    <location>
        <begin position="442"/>
        <end position="475"/>
    </location>
</feature>
<dbReference type="SUPFAM" id="SSF48452">
    <property type="entry name" value="TPR-like"/>
    <property type="match status" value="2"/>
</dbReference>
<evidence type="ECO:0000256" key="4">
    <source>
        <dbReference type="PROSITE-ProRule" id="PRU10141"/>
    </source>
</evidence>
<feature type="repeat" description="TPR" evidence="3">
    <location>
        <begin position="714"/>
        <end position="747"/>
    </location>
</feature>
<feature type="repeat" description="TPR" evidence="3">
    <location>
        <begin position="782"/>
        <end position="815"/>
    </location>
</feature>
<name>A0A1F7WGD4_9BACT</name>
<dbReference type="InterPro" id="IPR019734">
    <property type="entry name" value="TPR_rpt"/>
</dbReference>
<accession>A0A1F7WGD4</accession>
<feature type="repeat" description="TPR" evidence="3">
    <location>
        <begin position="646"/>
        <end position="679"/>
    </location>
</feature>
<dbReference type="Pfam" id="PF13181">
    <property type="entry name" value="TPR_8"/>
    <property type="match status" value="2"/>
</dbReference>
<dbReference type="Pfam" id="PF00069">
    <property type="entry name" value="Pkinase"/>
    <property type="match status" value="2"/>
</dbReference>
<evidence type="ECO:0000313" key="7">
    <source>
        <dbReference type="EMBL" id="OGM01459.1"/>
    </source>
</evidence>
<dbReference type="SMART" id="SM00028">
    <property type="entry name" value="TPR"/>
    <property type="match status" value="13"/>
</dbReference>
<feature type="repeat" description="TPR" evidence="3">
    <location>
        <begin position="748"/>
        <end position="781"/>
    </location>
</feature>
<sequence>MSEFYDYLASFFAGDYKEKNTGYENSAVKPPENIRFEASGFKKDFENSAAAGNAAKKKKEDRKNACVPYKKGDLIGNNYEVYDVIGRGGFGVVYKAYSRSMGEVFALKTFRDEYFNDADKKERFYREARVWIDLDRHPYIVKAALVEEIDERLYIAMEYIGPDESGYNSLDAYIKHRQTGLTQILKWGIQFCYAMQYAYGKGVKCHRDIKPANILISAGVIKISDFGLAGVFDGSSAPEPRPEKKKRGGGGNAPEDGEKKSARDIFITHEDMTAAYQTLTGTIFGTPAYMSPEQFLDAASCDARSDIYSFGIVLYQMATGGSLPFKADLPAGRLEEEMMRYFNEMQRLHNESPDPELNSPLAGIIHRSLEKKPQNRYQNFGELRSDLEALLHARGEKVLPPVPGRLEVWELNNKGLSFASLHRYEEAIEYYDRALRADAKYVISWYNKGLSLKKLKRYEEAVDCLDKAIELDPGYAGAYNSKGHALYEMGFVKEAGEFYEKALKINPNYIFPIHNKALILESDGDLEGAIALYDRILSIDPKYYIACYNKALLYKRMERFDEAMANCNKAIELNPNYADAWITRGTTLNAMGFYEEALPCYEEALYIDPDSAVAWYDKGVSLRNMKRYEDALFAYSQTLAIDPAYADAWFNSGLIYSDIDMDARAVECYEKAIELNPKDADAFNNIGLINNKNGDFVKAVDFYDRAIIANEKYYRAWYNKAIAYERMFNEAEALKCYDMAIALKPDYDSALNNKGLIYYNRRDYKAAIEIFNAAVAASPNYAKAYYNRGLALDSLEMTVEALNSFIRAVECDPAYVYAWYERGVCEDRLLKSAEAVPSFEKFLLLAAETGEPKYDECAAHARHRLSQLKK</sequence>
<dbReference type="Gene3D" id="1.10.510.10">
    <property type="entry name" value="Transferase(Phosphotransferase) domain 1"/>
    <property type="match status" value="1"/>
</dbReference>
<dbReference type="GO" id="GO:0005524">
    <property type="term" value="F:ATP binding"/>
    <property type="evidence" value="ECO:0007669"/>
    <property type="project" value="UniProtKB-UniRule"/>
</dbReference>
<feature type="repeat" description="TPR" evidence="3">
    <location>
        <begin position="612"/>
        <end position="645"/>
    </location>
</feature>
<evidence type="ECO:0000256" key="5">
    <source>
        <dbReference type="SAM" id="MobiDB-lite"/>
    </source>
</evidence>
<feature type="repeat" description="TPR" evidence="3">
    <location>
        <begin position="408"/>
        <end position="441"/>
    </location>
</feature>
<protein>
    <recommendedName>
        <fullName evidence="6">Protein kinase domain-containing protein</fullName>
    </recommendedName>
</protein>
<evidence type="ECO:0000259" key="6">
    <source>
        <dbReference type="PROSITE" id="PS50011"/>
    </source>
</evidence>
<proteinExistence type="predicted"/>
<evidence type="ECO:0000256" key="2">
    <source>
        <dbReference type="ARBA" id="ARBA00022803"/>
    </source>
</evidence>
<keyword evidence="1" id="KW-0677">Repeat</keyword>
<dbReference type="PROSITE" id="PS50011">
    <property type="entry name" value="PROTEIN_KINASE_DOM"/>
    <property type="match status" value="1"/>
</dbReference>
<dbReference type="Pfam" id="PF13414">
    <property type="entry name" value="TPR_11"/>
    <property type="match status" value="1"/>
</dbReference>
<keyword evidence="4" id="KW-0547">Nucleotide-binding</keyword>
<dbReference type="InterPro" id="IPR050498">
    <property type="entry name" value="Ycf3"/>
</dbReference>
<dbReference type="PROSITE" id="PS00107">
    <property type="entry name" value="PROTEIN_KINASE_ATP"/>
    <property type="match status" value="1"/>
</dbReference>
<dbReference type="InterPro" id="IPR011009">
    <property type="entry name" value="Kinase-like_dom_sf"/>
</dbReference>
<dbReference type="GO" id="GO:0004672">
    <property type="term" value="F:protein kinase activity"/>
    <property type="evidence" value="ECO:0007669"/>
    <property type="project" value="InterPro"/>
</dbReference>
<dbReference type="PROSITE" id="PS50293">
    <property type="entry name" value="TPR_REGION"/>
    <property type="match status" value="4"/>
</dbReference>
<organism evidence="7 8">
    <name type="scientific">Candidatus Wallbacteria bacterium GWC2_49_35</name>
    <dbReference type="NCBI Taxonomy" id="1817813"/>
    <lineage>
        <taxon>Bacteria</taxon>
        <taxon>Candidatus Walliibacteriota</taxon>
    </lineage>
</organism>
<feature type="binding site" evidence="4">
    <location>
        <position position="108"/>
    </location>
    <ligand>
        <name>ATP</name>
        <dbReference type="ChEBI" id="CHEBI:30616"/>
    </ligand>
</feature>
<dbReference type="Pfam" id="PF00515">
    <property type="entry name" value="TPR_1"/>
    <property type="match status" value="4"/>
</dbReference>
<dbReference type="Pfam" id="PF07719">
    <property type="entry name" value="TPR_2"/>
    <property type="match status" value="1"/>
</dbReference>
<dbReference type="EMBL" id="MGFH01000236">
    <property type="protein sequence ID" value="OGM01459.1"/>
    <property type="molecule type" value="Genomic_DNA"/>
</dbReference>
<dbReference type="InterPro" id="IPR013105">
    <property type="entry name" value="TPR_2"/>
</dbReference>
<feature type="repeat" description="TPR" evidence="3">
    <location>
        <begin position="578"/>
        <end position="611"/>
    </location>
</feature>
<evidence type="ECO:0000256" key="1">
    <source>
        <dbReference type="ARBA" id="ARBA00022737"/>
    </source>
</evidence>
<comment type="caution">
    <text evidence="7">The sequence shown here is derived from an EMBL/GenBank/DDBJ whole genome shotgun (WGS) entry which is preliminary data.</text>
</comment>
<dbReference type="PANTHER" id="PTHR44858:SF1">
    <property type="entry name" value="UDP-N-ACETYLGLUCOSAMINE--PEPTIDE N-ACETYLGLUCOSAMINYLTRANSFERASE SPINDLY-RELATED"/>
    <property type="match status" value="1"/>
</dbReference>
<feature type="repeat" description="TPR" evidence="3">
    <location>
        <begin position="544"/>
        <end position="577"/>
    </location>
</feature>
<dbReference type="PROSITE" id="PS50005">
    <property type="entry name" value="TPR"/>
    <property type="match status" value="11"/>
</dbReference>
<dbReference type="CDD" id="cd14014">
    <property type="entry name" value="STKc_PknB_like"/>
    <property type="match status" value="1"/>
</dbReference>
<dbReference type="Pfam" id="PF13432">
    <property type="entry name" value="TPR_16"/>
    <property type="match status" value="1"/>
</dbReference>
<dbReference type="InterPro" id="IPR017441">
    <property type="entry name" value="Protein_kinase_ATP_BS"/>
</dbReference>
<evidence type="ECO:0000313" key="8">
    <source>
        <dbReference type="Proteomes" id="UP000178735"/>
    </source>
</evidence>
<evidence type="ECO:0000256" key="3">
    <source>
        <dbReference type="PROSITE-ProRule" id="PRU00339"/>
    </source>
</evidence>
<reference evidence="7 8" key="1">
    <citation type="journal article" date="2016" name="Nat. Commun.">
        <title>Thousands of microbial genomes shed light on interconnected biogeochemical processes in an aquifer system.</title>
        <authorList>
            <person name="Anantharaman K."/>
            <person name="Brown C.T."/>
            <person name="Hug L.A."/>
            <person name="Sharon I."/>
            <person name="Castelle C.J."/>
            <person name="Probst A.J."/>
            <person name="Thomas B.C."/>
            <person name="Singh A."/>
            <person name="Wilkins M.J."/>
            <person name="Karaoz U."/>
            <person name="Brodie E.L."/>
            <person name="Williams K.H."/>
            <person name="Hubbard S.S."/>
            <person name="Banfield J.F."/>
        </authorList>
    </citation>
    <scope>NUCLEOTIDE SEQUENCE [LARGE SCALE GENOMIC DNA]</scope>
</reference>
<keyword evidence="2 3" id="KW-0802">TPR repeat</keyword>
<dbReference type="InterPro" id="IPR011990">
    <property type="entry name" value="TPR-like_helical_dom_sf"/>
</dbReference>